<dbReference type="SUPFAM" id="SSF51735">
    <property type="entry name" value="NAD(P)-binding Rossmann-fold domains"/>
    <property type="match status" value="1"/>
</dbReference>
<comment type="similarity">
    <text evidence="1">Belongs to the short-chain dehydrogenases/reductases (SDR) family.</text>
</comment>
<dbReference type="InterPro" id="IPR036291">
    <property type="entry name" value="NAD(P)-bd_dom_sf"/>
</dbReference>
<reference evidence="3" key="3">
    <citation type="submission" date="2025-09" db="UniProtKB">
        <authorList>
            <consortium name="Ensembl"/>
        </authorList>
    </citation>
    <scope>IDENTIFICATION</scope>
</reference>
<dbReference type="InterPro" id="IPR002347">
    <property type="entry name" value="SDR_fam"/>
</dbReference>
<name>A0A8C9T2N3_SCLFO</name>
<evidence type="ECO:0000313" key="4">
    <source>
        <dbReference type="Proteomes" id="UP000694397"/>
    </source>
</evidence>
<dbReference type="Pfam" id="PF00106">
    <property type="entry name" value="adh_short"/>
    <property type="match status" value="1"/>
</dbReference>
<dbReference type="PROSITE" id="PS00061">
    <property type="entry name" value="ADH_SHORT"/>
    <property type="match status" value="1"/>
</dbReference>
<dbReference type="PANTHER" id="PTHR44279">
    <property type="entry name" value="HYDROXYSTEROID (11-BETA) DEHYDROGENASE 1-LIKE B-RELATED"/>
    <property type="match status" value="1"/>
</dbReference>
<sequence>MRLERPGPAIPRSSGSRGQTRVLRLQGSALTGTRATCSAGSLRGARVLVTGASTGIGEQLAYCYARLGAQVVITARRENVLQQVARRCAQLGAQKALYVTGDMATTSDPSRVVKFAVDELGGLDYLVLNHIGRYSFSPWSGDVHHVRGLMEVNFLSYVQLASAALPSLEKSKGSIVVVSSLLGEFPTPFTAPYTATKFAVNGFFCTLQHELAMRSSDVSLTISILGLVDTESAMEKVRVVPYPAGEAALHVVRAGSLRQKESFYPWYTHLVCLGPGGAGERPLGGVRELRELWELWGWWKGALGLR</sequence>
<proteinExistence type="inferred from homology"/>
<dbReference type="Gene3D" id="3.40.50.720">
    <property type="entry name" value="NAD(P)-binding Rossmann-like Domain"/>
    <property type="match status" value="1"/>
</dbReference>
<reference evidence="3 4" key="1">
    <citation type="submission" date="2019-04" db="EMBL/GenBank/DDBJ databases">
        <authorList>
            <consortium name="Wellcome Sanger Institute Data Sharing"/>
        </authorList>
    </citation>
    <scope>NUCLEOTIDE SEQUENCE [LARGE SCALE GENOMIC DNA]</scope>
</reference>
<dbReference type="PRINTS" id="PR00081">
    <property type="entry name" value="GDHRDH"/>
</dbReference>
<keyword evidence="4" id="KW-1185">Reference proteome</keyword>
<evidence type="ECO:0000256" key="2">
    <source>
        <dbReference type="ARBA" id="ARBA00023002"/>
    </source>
</evidence>
<dbReference type="AlphaFoldDB" id="A0A8C9T2N3"/>
<dbReference type="InterPro" id="IPR051253">
    <property type="entry name" value="11-beta-HSD"/>
</dbReference>
<organism evidence="3 4">
    <name type="scientific">Scleropages formosus</name>
    <name type="common">Asian bonytongue</name>
    <name type="synonym">Osteoglossum formosum</name>
    <dbReference type="NCBI Taxonomy" id="113540"/>
    <lineage>
        <taxon>Eukaryota</taxon>
        <taxon>Metazoa</taxon>
        <taxon>Chordata</taxon>
        <taxon>Craniata</taxon>
        <taxon>Vertebrata</taxon>
        <taxon>Euteleostomi</taxon>
        <taxon>Actinopterygii</taxon>
        <taxon>Neopterygii</taxon>
        <taxon>Teleostei</taxon>
        <taxon>Osteoglossocephala</taxon>
        <taxon>Osteoglossomorpha</taxon>
        <taxon>Osteoglossiformes</taxon>
        <taxon>Osteoglossidae</taxon>
        <taxon>Scleropages</taxon>
    </lineage>
</organism>
<dbReference type="InterPro" id="IPR020904">
    <property type="entry name" value="Sc_DH/Rdtase_CS"/>
</dbReference>
<dbReference type="Ensembl" id="ENSSFOT00015062816.1">
    <property type="protein sequence ID" value="ENSSFOP00015045279.1"/>
    <property type="gene ID" value="ENSSFOG00015010301.2"/>
</dbReference>
<protein>
    <submittedName>
        <fullName evidence="3">Hydroxysteroid 11-beta dehydrogenase 1 like</fullName>
    </submittedName>
</protein>
<dbReference type="Proteomes" id="UP000694397">
    <property type="component" value="Chromosome 25"/>
</dbReference>
<evidence type="ECO:0000313" key="3">
    <source>
        <dbReference type="Ensembl" id="ENSSFOP00015045279.1"/>
    </source>
</evidence>
<dbReference type="GeneTree" id="ENSGT00940000162487"/>
<dbReference type="PANTHER" id="PTHR44279:SF2">
    <property type="entry name" value="HYDROXYSTEROID (11-BETA) DEHYDROGENASE 1-LIKE B-RELATED"/>
    <property type="match status" value="1"/>
</dbReference>
<dbReference type="OrthoDB" id="1933717at2759"/>
<gene>
    <name evidence="3" type="primary">HSD11B1L</name>
    <name evidence="3" type="synonym">LOC108921503</name>
</gene>
<reference evidence="3" key="2">
    <citation type="submission" date="2025-08" db="UniProtKB">
        <authorList>
            <consortium name="Ensembl"/>
        </authorList>
    </citation>
    <scope>IDENTIFICATION</scope>
</reference>
<accession>A0A8C9T2N3</accession>
<evidence type="ECO:0000256" key="1">
    <source>
        <dbReference type="ARBA" id="ARBA00006484"/>
    </source>
</evidence>
<keyword evidence="2" id="KW-0560">Oxidoreductase</keyword>
<dbReference type="GO" id="GO:0016491">
    <property type="term" value="F:oxidoreductase activity"/>
    <property type="evidence" value="ECO:0007669"/>
    <property type="project" value="UniProtKB-KW"/>
</dbReference>